<accession>A0ABT3J6A3</accession>
<evidence type="ECO:0000256" key="1">
    <source>
        <dbReference type="SAM" id="MobiDB-lite"/>
    </source>
</evidence>
<proteinExistence type="predicted"/>
<dbReference type="EMBL" id="JAPDOG010000014">
    <property type="protein sequence ID" value="MCW3782980.1"/>
    <property type="molecule type" value="Genomic_DNA"/>
</dbReference>
<dbReference type="Proteomes" id="UP001207582">
    <property type="component" value="Unassembled WGS sequence"/>
</dbReference>
<name>A0ABT3J6A3_9RHOB</name>
<feature type="region of interest" description="Disordered" evidence="1">
    <location>
        <begin position="98"/>
        <end position="138"/>
    </location>
</feature>
<sequence>MSAETREDVAERVAASFNAMRFEDMIAAITDTAVRARLHAAAAAKFGLKDAPGTDDAALRNLLTGCRLRLDMLPDYRDKRDFITGLLTDAVMASSRNAAPAATPADPMIAPGSAKSANTEARSAPETTRAAPPAAAAPDLTLYPRDDAVVMADLPSDYLGLLVPGPGPEGDERSLGSWLSGTPLSPGAFAIGVGDLSERGLEHLVDLEAELLASPKTVLERAGAGPVAQPPGAGASRLPELAGRFPAPGISDLDLVRAFRDAVAATIREIWPERAERLAACGATVRTGRDLLAHLRMAWAAEAAFLDEFGGSLPGRRQNLLGSIHPDGAMSPGLAFRRAATLHLLLGTDMRDALIEGLMDLRYAQAIRGQDAESTAEISAGFDAGFIDDCTRPVSSYKNAKTEMEPSF</sequence>
<organism evidence="2 3">
    <name type="scientific">Defluviimonas salinarum</name>
    <dbReference type="NCBI Taxonomy" id="2992147"/>
    <lineage>
        <taxon>Bacteria</taxon>
        <taxon>Pseudomonadati</taxon>
        <taxon>Pseudomonadota</taxon>
        <taxon>Alphaproteobacteria</taxon>
        <taxon>Rhodobacterales</taxon>
        <taxon>Paracoccaceae</taxon>
        <taxon>Albidovulum</taxon>
    </lineage>
</organism>
<keyword evidence="3" id="KW-1185">Reference proteome</keyword>
<reference evidence="2 3" key="1">
    <citation type="submission" date="2022-10" db="EMBL/GenBank/DDBJ databases">
        <title>Defluviimonas sp. CAU 1641 isolated from mud.</title>
        <authorList>
            <person name="Kim W."/>
        </authorList>
    </citation>
    <scope>NUCLEOTIDE SEQUENCE [LARGE SCALE GENOMIC DNA]</scope>
    <source>
        <strain evidence="2 3">CAU 1641</strain>
    </source>
</reference>
<comment type="caution">
    <text evidence="2">The sequence shown here is derived from an EMBL/GenBank/DDBJ whole genome shotgun (WGS) entry which is preliminary data.</text>
</comment>
<feature type="compositionally biased region" description="Low complexity" evidence="1">
    <location>
        <begin position="119"/>
        <end position="138"/>
    </location>
</feature>
<gene>
    <name evidence="2" type="ORF">OM960_15635</name>
</gene>
<evidence type="ECO:0000313" key="2">
    <source>
        <dbReference type="EMBL" id="MCW3782980.1"/>
    </source>
</evidence>
<evidence type="ECO:0000313" key="3">
    <source>
        <dbReference type="Proteomes" id="UP001207582"/>
    </source>
</evidence>
<protein>
    <submittedName>
        <fullName evidence="2">Uncharacterized protein</fullName>
    </submittedName>
</protein>
<dbReference type="RefSeq" id="WP_264772613.1">
    <property type="nucleotide sequence ID" value="NZ_JAPDOG010000014.1"/>
</dbReference>